<sequence length="117" mass="13600">MHELPVTKSIYKIVRKHARKNRVRRVITVNLEIGILSDLEQEWIQQYFDYLSKGTFLEGTKISISRIPAIFFCNECLQKSQVESLITQDLYCIYCGSGNMSLVSGKEYTIKNMEVEE</sequence>
<protein>
    <recommendedName>
        <fullName evidence="4">Hydrogenase maturation factor HypA</fullName>
    </recommendedName>
</protein>
<dbReference type="HAMAP" id="MF_00213">
    <property type="entry name" value="HypA_HybF"/>
    <property type="match status" value="1"/>
</dbReference>
<dbReference type="PANTHER" id="PTHR34535">
    <property type="entry name" value="HYDROGENASE MATURATION FACTOR HYPA"/>
    <property type="match status" value="1"/>
</dbReference>
<evidence type="ECO:0000313" key="5">
    <source>
        <dbReference type="EMBL" id="HER40998.1"/>
    </source>
</evidence>
<evidence type="ECO:0000256" key="2">
    <source>
        <dbReference type="ARBA" id="ARBA00022723"/>
    </source>
</evidence>
<feature type="binding site" evidence="4">
    <location>
        <position position="76"/>
    </location>
    <ligand>
        <name>Zn(2+)</name>
        <dbReference type="ChEBI" id="CHEBI:29105"/>
    </ligand>
</feature>
<dbReference type="Gene3D" id="3.30.2320.80">
    <property type="match status" value="1"/>
</dbReference>
<reference evidence="5" key="1">
    <citation type="journal article" date="2020" name="mSystems">
        <title>Genome- and Community-Level Interaction Insights into Carbon Utilization and Element Cycling Functions of Hydrothermarchaeota in Hydrothermal Sediment.</title>
        <authorList>
            <person name="Zhou Z."/>
            <person name="Liu Y."/>
            <person name="Xu W."/>
            <person name="Pan J."/>
            <person name="Luo Z.H."/>
            <person name="Li M."/>
        </authorList>
    </citation>
    <scope>NUCLEOTIDE SEQUENCE [LARGE SCALE GENOMIC DNA]</scope>
    <source>
        <strain evidence="5">SpSt-1235</strain>
    </source>
</reference>
<proteinExistence type="inferred from homology"/>
<dbReference type="EMBL" id="DSEE01000523">
    <property type="protein sequence ID" value="HER40998.1"/>
    <property type="molecule type" value="Genomic_DNA"/>
</dbReference>
<dbReference type="GO" id="GO:0016151">
    <property type="term" value="F:nickel cation binding"/>
    <property type="evidence" value="ECO:0007669"/>
    <property type="project" value="UniProtKB-UniRule"/>
</dbReference>
<feature type="binding site" evidence="4">
    <location>
        <position position="73"/>
    </location>
    <ligand>
        <name>Zn(2+)</name>
        <dbReference type="ChEBI" id="CHEBI:29105"/>
    </ligand>
</feature>
<organism evidence="5">
    <name type="scientific">Salinimicrobium catena</name>
    <dbReference type="NCBI Taxonomy" id="390640"/>
    <lineage>
        <taxon>Bacteria</taxon>
        <taxon>Pseudomonadati</taxon>
        <taxon>Bacteroidota</taxon>
        <taxon>Flavobacteriia</taxon>
        <taxon>Flavobacteriales</taxon>
        <taxon>Flavobacteriaceae</taxon>
        <taxon>Salinimicrobium</taxon>
    </lineage>
</organism>
<name>A0A7C2M6S0_9FLAO</name>
<evidence type="ECO:0000256" key="1">
    <source>
        <dbReference type="ARBA" id="ARBA00022596"/>
    </source>
</evidence>
<dbReference type="Pfam" id="PF01155">
    <property type="entry name" value="HypA"/>
    <property type="match status" value="1"/>
</dbReference>
<feature type="binding site" evidence="4">
    <location>
        <position position="95"/>
    </location>
    <ligand>
        <name>Zn(2+)</name>
        <dbReference type="ChEBI" id="CHEBI:29105"/>
    </ligand>
</feature>
<gene>
    <name evidence="4" type="primary">hypA</name>
    <name evidence="5" type="ORF">ENO10_07240</name>
</gene>
<evidence type="ECO:0000256" key="3">
    <source>
        <dbReference type="ARBA" id="ARBA00022833"/>
    </source>
</evidence>
<keyword evidence="1 4" id="KW-0533">Nickel</keyword>
<dbReference type="InterPro" id="IPR000688">
    <property type="entry name" value="HypA/HybF"/>
</dbReference>
<dbReference type="GO" id="GO:0008270">
    <property type="term" value="F:zinc ion binding"/>
    <property type="evidence" value="ECO:0007669"/>
    <property type="project" value="UniProtKB-UniRule"/>
</dbReference>
<dbReference type="PANTHER" id="PTHR34535:SF3">
    <property type="entry name" value="HYDROGENASE MATURATION FACTOR HYPA"/>
    <property type="match status" value="1"/>
</dbReference>
<keyword evidence="2 4" id="KW-0479">Metal-binding</keyword>
<evidence type="ECO:0000256" key="4">
    <source>
        <dbReference type="HAMAP-Rule" id="MF_00213"/>
    </source>
</evidence>
<comment type="function">
    <text evidence="4">Involved in the maturation of [NiFe] hydrogenases. Required for nickel insertion into the metal center of the hydrogenase.</text>
</comment>
<comment type="similarity">
    <text evidence="4">Belongs to the HypA/HybF family.</text>
</comment>
<keyword evidence="3 4" id="KW-0862">Zinc</keyword>
<comment type="caution">
    <text evidence="5">The sequence shown here is derived from an EMBL/GenBank/DDBJ whole genome shotgun (WGS) entry which is preliminary data.</text>
</comment>
<dbReference type="Proteomes" id="UP000885753">
    <property type="component" value="Unassembled WGS sequence"/>
</dbReference>
<accession>A0A7C2M6S0</accession>
<dbReference type="AlphaFoldDB" id="A0A7C2M6S0"/>
<feature type="binding site" evidence="4">
    <location>
        <position position="92"/>
    </location>
    <ligand>
        <name>Zn(2+)</name>
        <dbReference type="ChEBI" id="CHEBI:29105"/>
    </ligand>
</feature>
<dbReference type="PIRSF" id="PIRSF004761">
    <property type="entry name" value="Hydrgn_mat_HypA"/>
    <property type="match status" value="1"/>
</dbReference>
<feature type="binding site" evidence="4">
    <location>
        <position position="2"/>
    </location>
    <ligand>
        <name>Ni(2+)</name>
        <dbReference type="ChEBI" id="CHEBI:49786"/>
    </ligand>
</feature>
<dbReference type="GO" id="GO:0051604">
    <property type="term" value="P:protein maturation"/>
    <property type="evidence" value="ECO:0007669"/>
    <property type="project" value="InterPro"/>
</dbReference>